<keyword evidence="1" id="KW-1015">Disulfide bond</keyword>
<dbReference type="AlphaFoldDB" id="A0A9P0FVC3"/>
<evidence type="ECO:0000256" key="3">
    <source>
        <dbReference type="SAM" id="Phobius"/>
    </source>
</evidence>
<keyword evidence="4" id="KW-0732">Signal</keyword>
<dbReference type="GO" id="GO:0007160">
    <property type="term" value="P:cell-matrix adhesion"/>
    <property type="evidence" value="ECO:0007669"/>
    <property type="project" value="TreeGrafter"/>
</dbReference>
<sequence>MRTMASVWFSVLVLVSAQQAFGNICSKDNSELHCNDCIRCGGYWCNEKGSPHCVSSLEDGWCPNDQEILPELEESSVPGKTVSPIYAQRSLYIMKPDRMDIEYFYKKELPLKIEIYNTTQTRNIVVKKYDTKCTATSCKATIEATPLQDFCTSSSSPEEFVHVTINVGHLEKVTLKYFIPCACECSSKNVVKNSLICNGNGDYSCSACQCNSKWTGEFCDVPICPKGRGDVQCTNPDFSYAECSGNGYCGPCETCICYTDRVGSQYFDQEEYCADICMISNQCEDCLLNSTAGECDSCVHTMIMQNYNETLKDSKDEFNRNIWVACNETVNDCHIDYYARRAADKSIYFMIERSCNDINSAPIVGTPKVSIILGVLGIIAAVAAIGGVMLWKHMNAIPPVPLNDPQYQNIDAEDCRGENPLYKPPTSSFKNPTYGKW</sequence>
<keyword evidence="3" id="KW-1133">Transmembrane helix</keyword>
<evidence type="ECO:0000313" key="6">
    <source>
        <dbReference type="Proteomes" id="UP001154114"/>
    </source>
</evidence>
<dbReference type="EMBL" id="LR824007">
    <property type="protein sequence ID" value="CAH0603371.1"/>
    <property type="molecule type" value="Genomic_DNA"/>
</dbReference>
<feature type="transmembrane region" description="Helical" evidence="3">
    <location>
        <begin position="369"/>
        <end position="391"/>
    </location>
</feature>
<dbReference type="GO" id="GO:0098609">
    <property type="term" value="P:cell-cell adhesion"/>
    <property type="evidence" value="ECO:0007669"/>
    <property type="project" value="TreeGrafter"/>
</dbReference>
<dbReference type="GO" id="GO:0033627">
    <property type="term" value="P:cell adhesion mediated by integrin"/>
    <property type="evidence" value="ECO:0007669"/>
    <property type="project" value="TreeGrafter"/>
</dbReference>
<dbReference type="Gene3D" id="1.20.5.630">
    <property type="entry name" value="Integrin beta subunit, cytoplasmic domain"/>
    <property type="match status" value="1"/>
</dbReference>
<dbReference type="GO" id="GO:0016477">
    <property type="term" value="P:cell migration"/>
    <property type="evidence" value="ECO:0007669"/>
    <property type="project" value="TreeGrafter"/>
</dbReference>
<keyword evidence="3" id="KW-0812">Transmembrane</keyword>
<proteinExistence type="predicted"/>
<dbReference type="Proteomes" id="UP001154114">
    <property type="component" value="Chromosome 4"/>
</dbReference>
<feature type="signal peptide" evidence="4">
    <location>
        <begin position="1"/>
        <end position="22"/>
    </location>
</feature>
<name>A0A9P0FVC3_CHRIL</name>
<dbReference type="Gene3D" id="2.60.40.1510">
    <property type="entry name" value="ntegrin, alpha v. Chain A, domain 3"/>
    <property type="match status" value="1"/>
</dbReference>
<protein>
    <submittedName>
        <fullName evidence="5">Uncharacterized protein</fullName>
    </submittedName>
</protein>
<evidence type="ECO:0000256" key="1">
    <source>
        <dbReference type="ARBA" id="ARBA00023157"/>
    </source>
</evidence>
<dbReference type="GO" id="GO:0007229">
    <property type="term" value="P:integrin-mediated signaling pathway"/>
    <property type="evidence" value="ECO:0007669"/>
    <property type="project" value="TreeGrafter"/>
</dbReference>
<evidence type="ECO:0000256" key="2">
    <source>
        <dbReference type="ARBA" id="ARBA00023180"/>
    </source>
</evidence>
<dbReference type="GO" id="GO:0005178">
    <property type="term" value="F:integrin binding"/>
    <property type="evidence" value="ECO:0007669"/>
    <property type="project" value="TreeGrafter"/>
</dbReference>
<dbReference type="OrthoDB" id="410592at2759"/>
<dbReference type="PANTHER" id="PTHR10082">
    <property type="entry name" value="INTEGRIN BETA SUBUNIT"/>
    <property type="match status" value="1"/>
</dbReference>
<dbReference type="GO" id="GO:0005925">
    <property type="term" value="C:focal adhesion"/>
    <property type="evidence" value="ECO:0007669"/>
    <property type="project" value="TreeGrafter"/>
</dbReference>
<evidence type="ECO:0000313" key="5">
    <source>
        <dbReference type="EMBL" id="CAH0603371.1"/>
    </source>
</evidence>
<dbReference type="GO" id="GO:0008305">
    <property type="term" value="C:integrin complex"/>
    <property type="evidence" value="ECO:0007669"/>
    <property type="project" value="TreeGrafter"/>
</dbReference>
<evidence type="ECO:0000256" key="4">
    <source>
        <dbReference type="SAM" id="SignalP"/>
    </source>
</evidence>
<dbReference type="PANTHER" id="PTHR10082:SF60">
    <property type="entry name" value="INTEGRIN BETA-PS"/>
    <property type="match status" value="1"/>
</dbReference>
<feature type="chain" id="PRO_5040330332" evidence="4">
    <location>
        <begin position="23"/>
        <end position="437"/>
    </location>
</feature>
<dbReference type="InterPro" id="IPR015812">
    <property type="entry name" value="Integrin_bsu"/>
</dbReference>
<dbReference type="GO" id="GO:0009986">
    <property type="term" value="C:cell surface"/>
    <property type="evidence" value="ECO:0007669"/>
    <property type="project" value="TreeGrafter"/>
</dbReference>
<keyword evidence="2" id="KW-0325">Glycoprotein</keyword>
<organism evidence="5 6">
    <name type="scientific">Chrysodeixis includens</name>
    <name type="common">Soybean looper</name>
    <name type="synonym">Pseudoplusia includens</name>
    <dbReference type="NCBI Taxonomy" id="689277"/>
    <lineage>
        <taxon>Eukaryota</taxon>
        <taxon>Metazoa</taxon>
        <taxon>Ecdysozoa</taxon>
        <taxon>Arthropoda</taxon>
        <taxon>Hexapoda</taxon>
        <taxon>Insecta</taxon>
        <taxon>Pterygota</taxon>
        <taxon>Neoptera</taxon>
        <taxon>Endopterygota</taxon>
        <taxon>Lepidoptera</taxon>
        <taxon>Glossata</taxon>
        <taxon>Ditrysia</taxon>
        <taxon>Noctuoidea</taxon>
        <taxon>Noctuidae</taxon>
        <taxon>Plusiinae</taxon>
        <taxon>Chrysodeixis</taxon>
    </lineage>
</organism>
<keyword evidence="6" id="KW-1185">Reference proteome</keyword>
<accession>A0A9P0FVC3</accession>
<reference evidence="5" key="1">
    <citation type="submission" date="2021-12" db="EMBL/GenBank/DDBJ databases">
        <authorList>
            <person name="King R."/>
        </authorList>
    </citation>
    <scope>NUCLEOTIDE SEQUENCE</scope>
</reference>
<keyword evidence="3" id="KW-0472">Membrane</keyword>
<gene>
    <name evidence="5" type="ORF">CINC_LOCUS10640</name>
</gene>